<dbReference type="EMBL" id="JANAVB010004599">
    <property type="protein sequence ID" value="KAJ6848693.1"/>
    <property type="molecule type" value="Genomic_DNA"/>
</dbReference>
<reference evidence="1" key="2">
    <citation type="submission" date="2023-04" db="EMBL/GenBank/DDBJ databases">
        <authorList>
            <person name="Bruccoleri R.E."/>
            <person name="Oakeley E.J."/>
            <person name="Faust A.-M."/>
            <person name="Dessus-Babus S."/>
            <person name="Altorfer M."/>
            <person name="Burckhardt D."/>
            <person name="Oertli M."/>
            <person name="Naumann U."/>
            <person name="Petersen F."/>
            <person name="Wong J."/>
        </authorList>
    </citation>
    <scope>NUCLEOTIDE SEQUENCE</scope>
    <source>
        <strain evidence="1">GSM-AAB239-AS_SAM_17_03QT</strain>
        <tissue evidence="1">Leaf</tissue>
    </source>
</reference>
<dbReference type="AlphaFoldDB" id="A0AAX6I6Y3"/>
<evidence type="ECO:0000313" key="1">
    <source>
        <dbReference type="EMBL" id="KAJ6848693.1"/>
    </source>
</evidence>
<proteinExistence type="predicted"/>
<keyword evidence="2" id="KW-1185">Reference proteome</keyword>
<reference evidence="1" key="1">
    <citation type="journal article" date="2023" name="GigaByte">
        <title>Genome assembly of the bearded iris, Iris pallida Lam.</title>
        <authorList>
            <person name="Bruccoleri R.E."/>
            <person name="Oakeley E.J."/>
            <person name="Faust A.M.E."/>
            <person name="Altorfer M."/>
            <person name="Dessus-Babus S."/>
            <person name="Burckhardt D."/>
            <person name="Oertli M."/>
            <person name="Naumann U."/>
            <person name="Petersen F."/>
            <person name="Wong J."/>
        </authorList>
    </citation>
    <scope>NUCLEOTIDE SEQUENCE</scope>
    <source>
        <strain evidence="1">GSM-AAB239-AS_SAM_17_03QT</strain>
    </source>
</reference>
<protein>
    <submittedName>
        <fullName evidence="1">Formin-like protein 6 isoform X2</fullName>
    </submittedName>
</protein>
<organism evidence="1 2">
    <name type="scientific">Iris pallida</name>
    <name type="common">Sweet iris</name>
    <dbReference type="NCBI Taxonomy" id="29817"/>
    <lineage>
        <taxon>Eukaryota</taxon>
        <taxon>Viridiplantae</taxon>
        <taxon>Streptophyta</taxon>
        <taxon>Embryophyta</taxon>
        <taxon>Tracheophyta</taxon>
        <taxon>Spermatophyta</taxon>
        <taxon>Magnoliopsida</taxon>
        <taxon>Liliopsida</taxon>
        <taxon>Asparagales</taxon>
        <taxon>Iridaceae</taxon>
        <taxon>Iridoideae</taxon>
        <taxon>Irideae</taxon>
        <taxon>Iris</taxon>
    </lineage>
</organism>
<dbReference type="Proteomes" id="UP001140949">
    <property type="component" value="Unassembled WGS sequence"/>
</dbReference>
<gene>
    <name evidence="1" type="ORF">M6B38_275750</name>
</gene>
<name>A0AAX6I6Y3_IRIPA</name>
<comment type="caution">
    <text evidence="1">The sequence shown here is derived from an EMBL/GenBank/DDBJ whole genome shotgun (WGS) entry which is preliminary data.</text>
</comment>
<sequence length="70" mass="7455">MLYSGGFERCISAGMGAVAAVPAVEDHLPGWTEGGGEGSMVVARRKGGGGYDRLIWRRSSGEETINRTQR</sequence>
<evidence type="ECO:0000313" key="2">
    <source>
        <dbReference type="Proteomes" id="UP001140949"/>
    </source>
</evidence>
<accession>A0AAX6I6Y3</accession>